<evidence type="ECO:0000313" key="3">
    <source>
        <dbReference type="Proteomes" id="UP000611945"/>
    </source>
</evidence>
<gene>
    <name evidence="2" type="ORF">H9642_00055</name>
</gene>
<dbReference type="InterPro" id="IPR025391">
    <property type="entry name" value="DUF4123"/>
</dbReference>
<dbReference type="Proteomes" id="UP000611945">
    <property type="component" value="Unassembled WGS sequence"/>
</dbReference>
<proteinExistence type="predicted"/>
<dbReference type="RefSeq" id="WP_251834375.1">
    <property type="nucleotide sequence ID" value="NZ_JACSQG010000001.1"/>
</dbReference>
<reference evidence="2 3" key="1">
    <citation type="submission" date="2020-08" db="EMBL/GenBank/DDBJ databases">
        <title>A Genomic Blueprint of the Chicken Gut Microbiome.</title>
        <authorList>
            <person name="Gilroy R."/>
            <person name="Ravi A."/>
            <person name="Getino M."/>
            <person name="Pursley I."/>
            <person name="Horton D.L."/>
            <person name="Alikhan N.-F."/>
            <person name="Baker D."/>
            <person name="Gharbi K."/>
            <person name="Hall N."/>
            <person name="Watson M."/>
            <person name="Adriaenssens E.M."/>
            <person name="Foster-Nyarko E."/>
            <person name="Jarju S."/>
            <person name="Secka A."/>
            <person name="Antonio M."/>
            <person name="Oren A."/>
            <person name="Chaudhuri R."/>
            <person name="La Ragione R.M."/>
            <person name="Hildebrand F."/>
            <person name="Pallen M.J."/>
        </authorList>
    </citation>
    <scope>NUCLEOTIDE SEQUENCE [LARGE SCALE GENOMIC DNA]</scope>
    <source>
        <strain evidence="2 3">Sa2CUA2</strain>
    </source>
</reference>
<sequence length="290" mass="33281">MTQAEQGLYPTITASEWIADQLAQQRELVLVIDRLAEPDPVQALFNADLMQDYVNLYQDTEFADMAEVGPWLVRLYNPDAELVQTLLDTPEDNWGWLASAADIDLTIFAQHWRERILIDEEEQPALYRFQDNRVIARSLAHLTSQQLPQLLGPLSSILYWDGGAWRSQDNPAPGSEPFSKPAPWLYPEPQHIARQIRLDNLEQWLWETQPDATTALAKHHNIRHWLNERLDLAERWGWAAAEQVLLVLNTKRGTLDMHPAWEPLPGEAAENHFLRCQSIFASLNHEGSQA</sequence>
<organism evidence="2 3">
    <name type="scientific">Serpens gallinarum</name>
    <dbReference type="NCBI Taxonomy" id="2763075"/>
    <lineage>
        <taxon>Bacteria</taxon>
        <taxon>Pseudomonadati</taxon>
        <taxon>Pseudomonadota</taxon>
        <taxon>Gammaproteobacteria</taxon>
        <taxon>Pseudomonadales</taxon>
        <taxon>Pseudomonadaceae</taxon>
        <taxon>Pseudomonas</taxon>
    </lineage>
</organism>
<evidence type="ECO:0000313" key="2">
    <source>
        <dbReference type="EMBL" id="MBD7975575.1"/>
    </source>
</evidence>
<accession>A0ABR8TIJ0</accession>
<feature type="domain" description="DUF4123" evidence="1">
    <location>
        <begin position="30"/>
        <end position="148"/>
    </location>
</feature>
<comment type="caution">
    <text evidence="2">The sequence shown here is derived from an EMBL/GenBank/DDBJ whole genome shotgun (WGS) entry which is preliminary data.</text>
</comment>
<keyword evidence="3" id="KW-1185">Reference proteome</keyword>
<dbReference type="EMBL" id="JACSQG010000001">
    <property type="protein sequence ID" value="MBD7975575.1"/>
    <property type="molecule type" value="Genomic_DNA"/>
</dbReference>
<dbReference type="Pfam" id="PF13503">
    <property type="entry name" value="DUF4123"/>
    <property type="match status" value="1"/>
</dbReference>
<protein>
    <submittedName>
        <fullName evidence="2">DUF4123 domain-containing protein</fullName>
    </submittedName>
</protein>
<evidence type="ECO:0000259" key="1">
    <source>
        <dbReference type="Pfam" id="PF13503"/>
    </source>
</evidence>
<name>A0ABR8TIJ0_9PSED</name>